<gene>
    <name evidence="1" type="ORF">IFR04_014069</name>
</gene>
<dbReference type="Proteomes" id="UP000664132">
    <property type="component" value="Unassembled WGS sequence"/>
</dbReference>
<accession>A0A8H7T5U2</accession>
<dbReference type="AlphaFoldDB" id="A0A8H7T5U2"/>
<protein>
    <submittedName>
        <fullName evidence="1">Uncharacterized protein</fullName>
    </submittedName>
</protein>
<comment type="caution">
    <text evidence="1">The sequence shown here is derived from an EMBL/GenBank/DDBJ whole genome shotgun (WGS) entry which is preliminary data.</text>
</comment>
<evidence type="ECO:0000313" key="1">
    <source>
        <dbReference type="EMBL" id="KAG4412806.1"/>
    </source>
</evidence>
<keyword evidence="2" id="KW-1185">Reference proteome</keyword>
<reference evidence="1" key="1">
    <citation type="submission" date="2021-02" db="EMBL/GenBank/DDBJ databases">
        <title>Genome sequence Cadophora malorum strain M34.</title>
        <authorList>
            <person name="Stefanovic E."/>
            <person name="Vu D."/>
            <person name="Scully C."/>
            <person name="Dijksterhuis J."/>
            <person name="Roader J."/>
            <person name="Houbraken J."/>
        </authorList>
    </citation>
    <scope>NUCLEOTIDE SEQUENCE</scope>
    <source>
        <strain evidence="1">M34</strain>
    </source>
</reference>
<dbReference type="EMBL" id="JAFJYH010000353">
    <property type="protein sequence ID" value="KAG4412806.1"/>
    <property type="molecule type" value="Genomic_DNA"/>
</dbReference>
<evidence type="ECO:0000313" key="2">
    <source>
        <dbReference type="Proteomes" id="UP000664132"/>
    </source>
</evidence>
<name>A0A8H7T5U2_9HELO</name>
<organism evidence="1 2">
    <name type="scientific">Cadophora malorum</name>
    <dbReference type="NCBI Taxonomy" id="108018"/>
    <lineage>
        <taxon>Eukaryota</taxon>
        <taxon>Fungi</taxon>
        <taxon>Dikarya</taxon>
        <taxon>Ascomycota</taxon>
        <taxon>Pezizomycotina</taxon>
        <taxon>Leotiomycetes</taxon>
        <taxon>Helotiales</taxon>
        <taxon>Ploettnerulaceae</taxon>
        <taxon>Cadophora</taxon>
    </lineage>
</organism>
<sequence length="564" mass="64437">MMTRDPITLNDERLRQRKPSILDLSTDALGNIFDSFRDLNIISKGSVNWGYSIHRIKNADNIARHQIVCNLRLVCRLFNEFASPLLCPVLRVELEEASLNRLEKISQSPHLARTVHGIQVVLHYRPKEVAMDLALYKSRRQKDLEKMIGTCDYLAETWSLGDYDENDDTICPLPHRQYVRAMKTYRSIFSAWSEASGMKVVRTIWDKEGYPNEKRIEYQQILWEGHGRYRKKHEEQLGLIVDGSFADRLAASMSRMIHVDSLGLIDTINTIPDPYFEDPTLLSTNMDHLRELMTKPHDWATIENLDGEPELLPAKLLSEVPIAIHQAGIRIRDLSLKCFPLQKNQTMVWPNRQWPFSPAWSEFHAACQSLSKFEFSMSNQPLRHENLPEDQHSAMDEYLGAILSSKSLENVRLDFHIFSVNDGRGKQRPHNVGKLLQDLRLPRINSLQIGGDATVSQSELEKFCKGLGNHLSSLYFHSIDLSDGSWAGVLDILREKVGARSLDGRCKFTAASLTGGEFGQKQPRAILLDFLSWIPKPEPPLILKTIDYVSGVDGMTNPLRKDRE</sequence>
<dbReference type="OrthoDB" id="3759773at2759"/>
<proteinExistence type="predicted"/>